<dbReference type="Pfam" id="PF00296">
    <property type="entry name" value="Bac_luciferase"/>
    <property type="match status" value="1"/>
</dbReference>
<dbReference type="Proteomes" id="UP001500449">
    <property type="component" value="Unassembled WGS sequence"/>
</dbReference>
<evidence type="ECO:0000313" key="2">
    <source>
        <dbReference type="EMBL" id="GAA1838528.1"/>
    </source>
</evidence>
<proteinExistence type="predicted"/>
<dbReference type="InterPro" id="IPR036661">
    <property type="entry name" value="Luciferase-like_sf"/>
</dbReference>
<reference evidence="2 3" key="1">
    <citation type="journal article" date="2019" name="Int. J. Syst. Evol. Microbiol.">
        <title>The Global Catalogue of Microorganisms (GCM) 10K type strain sequencing project: providing services to taxonomists for standard genome sequencing and annotation.</title>
        <authorList>
            <consortium name="The Broad Institute Genomics Platform"/>
            <consortium name="The Broad Institute Genome Sequencing Center for Infectious Disease"/>
            <person name="Wu L."/>
            <person name="Ma J."/>
        </authorList>
    </citation>
    <scope>NUCLEOTIDE SEQUENCE [LARGE SCALE GENOMIC DNA]</scope>
    <source>
        <strain evidence="2 3">JCM 16009</strain>
    </source>
</reference>
<accession>A0ABN2MV36</accession>
<name>A0ABN2MV36_9PSEU</name>
<dbReference type="InterPro" id="IPR011251">
    <property type="entry name" value="Luciferase-like_dom"/>
</dbReference>
<organism evidence="2 3">
    <name type="scientific">Pseudonocardia ailaonensis</name>
    <dbReference type="NCBI Taxonomy" id="367279"/>
    <lineage>
        <taxon>Bacteria</taxon>
        <taxon>Bacillati</taxon>
        <taxon>Actinomycetota</taxon>
        <taxon>Actinomycetes</taxon>
        <taxon>Pseudonocardiales</taxon>
        <taxon>Pseudonocardiaceae</taxon>
        <taxon>Pseudonocardia</taxon>
    </lineage>
</organism>
<dbReference type="PANTHER" id="PTHR43244">
    <property type="match status" value="1"/>
</dbReference>
<protein>
    <submittedName>
        <fullName evidence="2">LLM class flavin-dependent oxidoreductase</fullName>
    </submittedName>
</protein>
<feature type="domain" description="Luciferase-like" evidence="1">
    <location>
        <begin position="38"/>
        <end position="286"/>
    </location>
</feature>
<dbReference type="SUPFAM" id="SSF51679">
    <property type="entry name" value="Bacterial luciferase-like"/>
    <property type="match status" value="1"/>
</dbReference>
<evidence type="ECO:0000313" key="3">
    <source>
        <dbReference type="Proteomes" id="UP001500449"/>
    </source>
</evidence>
<comment type="caution">
    <text evidence="2">The sequence shown here is derived from an EMBL/GenBank/DDBJ whole genome shotgun (WGS) entry which is preliminary data.</text>
</comment>
<keyword evidence="3" id="KW-1185">Reference proteome</keyword>
<gene>
    <name evidence="2" type="ORF">GCM10009836_16910</name>
</gene>
<dbReference type="PANTHER" id="PTHR43244:SF2">
    <property type="entry name" value="CONSERVED HYPOTHETICAL ALANINE AND PROLINE-RICH PROTEIN"/>
    <property type="match status" value="1"/>
</dbReference>
<sequence length="315" mass="32886">MTQTTQDGSRQRVLAARAALGPIGVSVPTTGMDVVPMPQQLDGAQRLEKAGYRAVWAREGVGGHDALVEIAAMLGATDRLVFGSAVANTWARPAYTLHAAAATLGEAFPGRFVLGLGAGMAYQAEALGLGYAKPYSRMREYLRTMATPLPGLPMAEQSYARIIAANGPRMVELAGTDADGAHPGLIPVEYTASVRGTLGPDKLLVVALTVVGMPDRRDARAAAGQFVVGALGFPGSPYGANLIRLGYRAEEIAAGADRVVDAVMAYGSPDDIAARARAHLDAGADHVLINNVLPGYDTGLRQLEWLAPALTEIAD</sequence>
<evidence type="ECO:0000259" key="1">
    <source>
        <dbReference type="Pfam" id="PF00296"/>
    </source>
</evidence>
<dbReference type="RefSeq" id="WP_344414196.1">
    <property type="nucleotide sequence ID" value="NZ_BAAAQK010000004.1"/>
</dbReference>
<dbReference type="EMBL" id="BAAAQK010000004">
    <property type="protein sequence ID" value="GAA1838528.1"/>
    <property type="molecule type" value="Genomic_DNA"/>
</dbReference>
<dbReference type="Gene3D" id="3.20.20.30">
    <property type="entry name" value="Luciferase-like domain"/>
    <property type="match status" value="1"/>
</dbReference>
<dbReference type="InterPro" id="IPR050564">
    <property type="entry name" value="F420-G6PD/mer"/>
</dbReference>